<sequence>MKLVVLDRDGVINEDSPDHIRSPKAWRPLPGSLEAIARLSQSGYRVVVASNQSGIGRGLFSYDELFGIHEKLQRLVGELGGRIDGIFFCPHVDADHCECRKPAPGLFREISRRLQVDLTDVPAIGDSPRDLAAARAAGARPVLVRTGNGAATERDHAAELDGVIIHDDLAAAANALI</sequence>
<evidence type="ECO:0000313" key="8">
    <source>
        <dbReference type="EMBL" id="MDT0633584.1"/>
    </source>
</evidence>
<keyword evidence="3" id="KW-0479">Metal-binding</keyword>
<keyword evidence="5 7" id="KW-0119">Carbohydrate metabolism</keyword>
<accession>A0ABU3BWB0</accession>
<dbReference type="PANTHER" id="PTHR42891">
    <property type="entry name" value="D-GLYCERO-BETA-D-MANNO-HEPTOSE-1,7-BISPHOSPHATE 7-PHOSPHATASE"/>
    <property type="match status" value="1"/>
</dbReference>
<dbReference type="RefSeq" id="WP_311651292.1">
    <property type="nucleotide sequence ID" value="NZ_JAVRIB010000001.1"/>
</dbReference>
<dbReference type="InterPro" id="IPR006543">
    <property type="entry name" value="Histidinol-phos"/>
</dbReference>
<comment type="subcellular location">
    <subcellularLocation>
        <location evidence="1 7">Cytoplasm</location>
    </subcellularLocation>
</comment>
<evidence type="ECO:0000256" key="6">
    <source>
        <dbReference type="ARBA" id="ARBA00031828"/>
    </source>
</evidence>
<evidence type="ECO:0000256" key="2">
    <source>
        <dbReference type="ARBA" id="ARBA00022490"/>
    </source>
</evidence>
<evidence type="ECO:0000256" key="4">
    <source>
        <dbReference type="ARBA" id="ARBA00022801"/>
    </source>
</evidence>
<dbReference type="GO" id="GO:0034200">
    <property type="term" value="F:D-glycero-beta-D-manno-heptose 1,7-bisphosphate 7-phosphatase activity"/>
    <property type="evidence" value="ECO:0007669"/>
    <property type="project" value="UniProtKB-EC"/>
</dbReference>
<keyword evidence="9" id="KW-1185">Reference proteome</keyword>
<protein>
    <recommendedName>
        <fullName evidence="6 7">D,D-heptose 1,7-bisphosphate phosphatase</fullName>
        <ecNumber evidence="7">3.1.3.-</ecNumber>
    </recommendedName>
</protein>
<evidence type="ECO:0000256" key="7">
    <source>
        <dbReference type="PIRNR" id="PIRNR004682"/>
    </source>
</evidence>
<dbReference type="InterPro" id="IPR006549">
    <property type="entry name" value="HAD-SF_hydro_IIIA"/>
</dbReference>
<dbReference type="EMBL" id="JAVRIB010000001">
    <property type="protein sequence ID" value="MDT0633584.1"/>
    <property type="molecule type" value="Genomic_DNA"/>
</dbReference>
<evidence type="ECO:0000313" key="9">
    <source>
        <dbReference type="Proteomes" id="UP001251857"/>
    </source>
</evidence>
<comment type="similarity">
    <text evidence="7">Belongs to the gmhB family.</text>
</comment>
<dbReference type="InterPro" id="IPR036412">
    <property type="entry name" value="HAD-like_sf"/>
</dbReference>
<organism evidence="8 9">
    <name type="scientific">Spectribacter hydrogenoxidans</name>
    <dbReference type="NCBI Taxonomy" id="3075608"/>
    <lineage>
        <taxon>Bacteria</taxon>
        <taxon>Pseudomonadati</taxon>
        <taxon>Pseudomonadota</taxon>
        <taxon>Gammaproteobacteria</taxon>
        <taxon>Salinisphaerales</taxon>
        <taxon>Salinisphaeraceae</taxon>
        <taxon>Spectribacter</taxon>
    </lineage>
</organism>
<comment type="caution">
    <text evidence="8">The sequence shown here is derived from an EMBL/GenBank/DDBJ whole genome shotgun (WGS) entry which is preliminary data.</text>
</comment>
<keyword evidence="4 7" id="KW-0378">Hydrolase</keyword>
<dbReference type="Proteomes" id="UP001251857">
    <property type="component" value="Unassembled WGS sequence"/>
</dbReference>
<dbReference type="NCBIfam" id="TIGR01662">
    <property type="entry name" value="HAD-SF-IIIA"/>
    <property type="match status" value="1"/>
</dbReference>
<keyword evidence="2 7" id="KW-0963">Cytoplasm</keyword>
<reference evidence="8 9" key="1">
    <citation type="submission" date="2023-09" db="EMBL/GenBank/DDBJ databases">
        <authorList>
            <person name="Rey-Velasco X."/>
        </authorList>
    </citation>
    <scope>NUCLEOTIDE SEQUENCE [LARGE SCALE GENOMIC DNA]</scope>
    <source>
        <strain evidence="8 9">W335</strain>
    </source>
</reference>
<dbReference type="SUPFAM" id="SSF56784">
    <property type="entry name" value="HAD-like"/>
    <property type="match status" value="1"/>
</dbReference>
<gene>
    <name evidence="8" type="primary">gmhB</name>
    <name evidence="8" type="ORF">RM532_01295</name>
</gene>
<dbReference type="NCBIfam" id="NF006506">
    <property type="entry name" value="PRK08942.1"/>
    <property type="match status" value="1"/>
</dbReference>
<evidence type="ECO:0000256" key="1">
    <source>
        <dbReference type="ARBA" id="ARBA00004496"/>
    </source>
</evidence>
<dbReference type="NCBIfam" id="TIGR01656">
    <property type="entry name" value="Histidinol-ppas"/>
    <property type="match status" value="1"/>
</dbReference>
<dbReference type="Pfam" id="PF13242">
    <property type="entry name" value="Hydrolase_like"/>
    <property type="match status" value="1"/>
</dbReference>
<dbReference type="Gene3D" id="3.40.50.1000">
    <property type="entry name" value="HAD superfamily/HAD-like"/>
    <property type="match status" value="1"/>
</dbReference>
<name>A0ABU3BWB0_9GAMM</name>
<dbReference type="InterPro" id="IPR004446">
    <property type="entry name" value="Heptose_bisP_phosphatase"/>
</dbReference>
<dbReference type="InterPro" id="IPR023214">
    <property type="entry name" value="HAD_sf"/>
</dbReference>
<dbReference type="CDD" id="cd07503">
    <property type="entry name" value="HAD_HisB-N"/>
    <property type="match status" value="1"/>
</dbReference>
<evidence type="ECO:0000256" key="3">
    <source>
        <dbReference type="ARBA" id="ARBA00022723"/>
    </source>
</evidence>
<dbReference type="PIRSF" id="PIRSF004682">
    <property type="entry name" value="GmhB"/>
    <property type="match status" value="1"/>
</dbReference>
<dbReference type="EC" id="3.1.3.-" evidence="7"/>
<evidence type="ECO:0000256" key="5">
    <source>
        <dbReference type="ARBA" id="ARBA00023277"/>
    </source>
</evidence>
<dbReference type="PANTHER" id="PTHR42891:SF1">
    <property type="entry name" value="D-GLYCERO-BETA-D-MANNO-HEPTOSE-1,7-BISPHOSPHATE 7-PHOSPHATASE"/>
    <property type="match status" value="1"/>
</dbReference>
<proteinExistence type="inferred from homology"/>